<keyword evidence="3" id="KW-1185">Reference proteome</keyword>
<dbReference type="RefSeq" id="WP_377362356.1">
    <property type="nucleotide sequence ID" value="NZ_JBHRYN010000007.1"/>
</dbReference>
<protein>
    <submittedName>
        <fullName evidence="2">Uncharacterized protein</fullName>
    </submittedName>
</protein>
<evidence type="ECO:0000256" key="1">
    <source>
        <dbReference type="SAM" id="SignalP"/>
    </source>
</evidence>
<dbReference type="EMBL" id="JBHRYN010000007">
    <property type="protein sequence ID" value="MFC3700929.1"/>
    <property type="molecule type" value="Genomic_DNA"/>
</dbReference>
<keyword evidence="1" id="KW-0732">Signal</keyword>
<comment type="caution">
    <text evidence="2">The sequence shown here is derived from an EMBL/GenBank/DDBJ whole genome shotgun (WGS) entry which is preliminary data.</text>
</comment>
<gene>
    <name evidence="2" type="ORF">ACFOND_04680</name>
</gene>
<sequence>MMSRKLLVALVAMIGINVHSATIVTEAYNVAVSEQFPELNLWGYRVLPEPGAKELKPNTELGEVDSIFIAPRQEQRPVLGEYTYTAWDFSVNGNIVHTLSVGRTWILQRRDNKIVIDEEVAHRTRGLLAAQVLGADIYYRHFVDRFSMSYMDPFVYFGDQEKKKYMDFFNNKNILIQSLAKSNTDYLNNVSKNIVTKNNWVSYSRHKIPSDQLAWTVEDPELKSNLVFVRALGESTDKYLIPGDNLALQERTISLKMDVKIHRKSMLRKITLNEPVLFTDLVTLYMACSYKSASETLDWLFSNLTTASTQPNIDGAHIVSVKEFLNAVLQCQEKNQENIAL</sequence>
<name>A0ABV7WRB2_9GAMM</name>
<accession>A0ABV7WRB2</accession>
<organism evidence="2 3">
    <name type="scientific">Reinekea marina</name>
    <dbReference type="NCBI Taxonomy" id="1310421"/>
    <lineage>
        <taxon>Bacteria</taxon>
        <taxon>Pseudomonadati</taxon>
        <taxon>Pseudomonadota</taxon>
        <taxon>Gammaproteobacteria</taxon>
        <taxon>Oceanospirillales</taxon>
        <taxon>Saccharospirillaceae</taxon>
        <taxon>Reinekea</taxon>
    </lineage>
</organism>
<feature type="chain" id="PRO_5046203495" evidence="1">
    <location>
        <begin position="21"/>
        <end position="341"/>
    </location>
</feature>
<proteinExistence type="predicted"/>
<dbReference type="Proteomes" id="UP001595710">
    <property type="component" value="Unassembled WGS sequence"/>
</dbReference>
<reference evidence="3" key="1">
    <citation type="journal article" date="2019" name="Int. J. Syst. Evol. Microbiol.">
        <title>The Global Catalogue of Microorganisms (GCM) 10K type strain sequencing project: providing services to taxonomists for standard genome sequencing and annotation.</title>
        <authorList>
            <consortium name="The Broad Institute Genomics Platform"/>
            <consortium name="The Broad Institute Genome Sequencing Center for Infectious Disease"/>
            <person name="Wu L."/>
            <person name="Ma J."/>
        </authorList>
    </citation>
    <scope>NUCLEOTIDE SEQUENCE [LARGE SCALE GENOMIC DNA]</scope>
    <source>
        <strain evidence="3">CECT 8288</strain>
    </source>
</reference>
<feature type="signal peptide" evidence="1">
    <location>
        <begin position="1"/>
        <end position="20"/>
    </location>
</feature>
<evidence type="ECO:0000313" key="3">
    <source>
        <dbReference type="Proteomes" id="UP001595710"/>
    </source>
</evidence>
<evidence type="ECO:0000313" key="2">
    <source>
        <dbReference type="EMBL" id="MFC3700929.1"/>
    </source>
</evidence>